<evidence type="ECO:0000259" key="1">
    <source>
        <dbReference type="SMART" id="SM01043"/>
    </source>
</evidence>
<keyword evidence="3" id="KW-1185">Reference proteome</keyword>
<dbReference type="SMART" id="SM01043">
    <property type="entry name" value="BTAD"/>
    <property type="match status" value="1"/>
</dbReference>
<accession>A0A9X4KVI8</accession>
<dbReference type="Pfam" id="PF03704">
    <property type="entry name" value="BTAD"/>
    <property type="match status" value="1"/>
</dbReference>
<proteinExistence type="predicted"/>
<dbReference type="InterPro" id="IPR005158">
    <property type="entry name" value="BTAD"/>
</dbReference>
<dbReference type="Proteomes" id="UP001153404">
    <property type="component" value="Unassembled WGS sequence"/>
</dbReference>
<comment type="caution">
    <text evidence="2">The sequence shown here is derived from an EMBL/GenBank/DDBJ whole genome shotgun (WGS) entry which is preliminary data.</text>
</comment>
<sequence>MDATWCIDKRERLLVLYLDRSRQYCRYLLKQGDEDGAERKLVELLRRYPLDEGFHELMLGLLERRGDRTGFIQHYHRLSDILEQEFGLQPGDGVKQLYERVLNAGKASG</sequence>
<dbReference type="PANTHER" id="PTHR35807">
    <property type="entry name" value="TRANSCRIPTIONAL REGULATOR REDD-RELATED"/>
    <property type="match status" value="1"/>
</dbReference>
<dbReference type="PANTHER" id="PTHR35807:SF2">
    <property type="entry name" value="TRANSCRIPTIONAL ACTIVATOR DOMAIN"/>
    <property type="match status" value="1"/>
</dbReference>
<dbReference type="AlphaFoldDB" id="A0A9X4KVI8"/>
<dbReference type="InterPro" id="IPR051677">
    <property type="entry name" value="AfsR-DnrI-RedD_regulator"/>
</dbReference>
<protein>
    <submittedName>
        <fullName evidence="2">Bacterial transcriptional activator domain-containing protein</fullName>
    </submittedName>
</protein>
<evidence type="ECO:0000313" key="3">
    <source>
        <dbReference type="Proteomes" id="UP001153404"/>
    </source>
</evidence>
<dbReference type="SUPFAM" id="SSF48452">
    <property type="entry name" value="TPR-like"/>
    <property type="match status" value="1"/>
</dbReference>
<dbReference type="EMBL" id="JAPDIA010000007">
    <property type="protein sequence ID" value="MDG0811193.1"/>
    <property type="molecule type" value="Genomic_DNA"/>
</dbReference>
<name>A0A9X4KVI8_9BACL</name>
<dbReference type="InterPro" id="IPR011990">
    <property type="entry name" value="TPR-like_helical_dom_sf"/>
</dbReference>
<evidence type="ECO:0000313" key="2">
    <source>
        <dbReference type="EMBL" id="MDG0811193.1"/>
    </source>
</evidence>
<reference evidence="2" key="1">
    <citation type="submission" date="2022-10" db="EMBL/GenBank/DDBJ databases">
        <title>Comparative genomic analysis of Cohnella hashimotonis sp. nov., isolated from the International Space Station.</title>
        <authorList>
            <person name="Simpson A."/>
            <person name="Venkateswaran K."/>
        </authorList>
    </citation>
    <scope>NUCLEOTIDE SEQUENCE</scope>
    <source>
        <strain evidence="2">DSM 28161</strain>
    </source>
</reference>
<organism evidence="2 3">
    <name type="scientific">Cohnella rhizosphaerae</name>
    <dbReference type="NCBI Taxonomy" id="1457232"/>
    <lineage>
        <taxon>Bacteria</taxon>
        <taxon>Bacillati</taxon>
        <taxon>Bacillota</taxon>
        <taxon>Bacilli</taxon>
        <taxon>Bacillales</taxon>
        <taxon>Paenibacillaceae</taxon>
        <taxon>Cohnella</taxon>
    </lineage>
</organism>
<dbReference type="Gene3D" id="1.25.40.10">
    <property type="entry name" value="Tetratricopeptide repeat domain"/>
    <property type="match status" value="1"/>
</dbReference>
<feature type="domain" description="Bacterial transcriptional activator" evidence="1">
    <location>
        <begin position="1"/>
        <end position="102"/>
    </location>
</feature>
<gene>
    <name evidence="2" type="ORF">OMP40_18845</name>
</gene>